<evidence type="ECO:0000313" key="2">
    <source>
        <dbReference type="Proteomes" id="UP000192368"/>
    </source>
</evidence>
<dbReference type="EMBL" id="FWWR01000008">
    <property type="protein sequence ID" value="SMB78693.1"/>
    <property type="molecule type" value="Genomic_DNA"/>
</dbReference>
<reference evidence="2" key="1">
    <citation type="submission" date="2017-04" db="EMBL/GenBank/DDBJ databases">
        <authorList>
            <person name="Varghese N."/>
            <person name="Submissions S."/>
        </authorList>
    </citation>
    <scope>NUCLEOTIDE SEQUENCE [LARGE SCALE GENOMIC DNA]</scope>
    <source>
        <strain evidence="2">DSM 20463</strain>
    </source>
</reference>
<protein>
    <recommendedName>
        <fullName evidence="3">PcfB family protein</fullName>
    </recommendedName>
</protein>
<organism evidence="1 2">
    <name type="scientific">Peptoniphilus asaccharolyticus DSM 20463</name>
    <dbReference type="NCBI Taxonomy" id="573058"/>
    <lineage>
        <taxon>Bacteria</taxon>
        <taxon>Bacillati</taxon>
        <taxon>Bacillota</taxon>
        <taxon>Tissierellia</taxon>
        <taxon>Tissierellales</taxon>
        <taxon>Peptoniphilaceae</taxon>
        <taxon>Peptoniphilus</taxon>
    </lineage>
</organism>
<name>A0A1W1UCD0_PEPAS</name>
<dbReference type="AlphaFoldDB" id="A0A1W1UCD0"/>
<dbReference type="Pfam" id="PF12687">
    <property type="entry name" value="DUF3801"/>
    <property type="match status" value="1"/>
</dbReference>
<accession>A0A1W1UCD0</accession>
<sequence>MATLSDEFMDFVKRVASRSANYYIRSLMYKKRDKLSKKAKKSFKYLEKKMPHKIKSVDLKASEKDLFIEMAKKYKVKSYNIKDTVDKDYVMLFYNSDDLYKVSEILRNISLMKEKESLTKDETLNKESDKFKNFNTEKEQTYEKNDTKKDERNKIYETTFAKEEYKEFDIFAKKQGVQFEVDKISDGKVTVSFDEKYSDNVSAYFKEYAKSNIDERDKQRSSLDDIIKNVQPKIDKIREEQIKHKDHGQYERA</sequence>
<evidence type="ECO:0000313" key="1">
    <source>
        <dbReference type="EMBL" id="SMB78693.1"/>
    </source>
</evidence>
<dbReference type="InterPro" id="IPR024234">
    <property type="entry name" value="DUF3801"/>
</dbReference>
<proteinExistence type="predicted"/>
<dbReference type="Proteomes" id="UP000192368">
    <property type="component" value="Unassembled WGS sequence"/>
</dbReference>
<keyword evidence="2" id="KW-1185">Reference proteome</keyword>
<gene>
    <name evidence="1" type="ORF">SAMN00017477_0084</name>
</gene>
<dbReference type="STRING" id="573058.SAMN00017477_0084"/>
<dbReference type="RefSeq" id="WP_084229783.1">
    <property type="nucleotide sequence ID" value="NZ_FWWR01000008.1"/>
</dbReference>
<evidence type="ECO:0008006" key="3">
    <source>
        <dbReference type="Google" id="ProtNLM"/>
    </source>
</evidence>